<dbReference type="SUPFAM" id="SSF46689">
    <property type="entry name" value="Homeodomain-like"/>
    <property type="match status" value="1"/>
</dbReference>
<keyword evidence="1" id="KW-0805">Transcription regulation</keyword>
<dbReference type="InterPro" id="IPR018060">
    <property type="entry name" value="HTH_AraC"/>
</dbReference>
<dbReference type="GO" id="GO:0043565">
    <property type="term" value="F:sequence-specific DNA binding"/>
    <property type="evidence" value="ECO:0007669"/>
    <property type="project" value="InterPro"/>
</dbReference>
<organism evidence="6 7">
    <name type="scientific">Curtobacterium citreum</name>
    <dbReference type="NCBI Taxonomy" id="2036"/>
    <lineage>
        <taxon>Bacteria</taxon>
        <taxon>Bacillati</taxon>
        <taxon>Actinomycetota</taxon>
        <taxon>Actinomycetes</taxon>
        <taxon>Micrococcales</taxon>
        <taxon>Microbacteriaceae</taxon>
        <taxon>Curtobacterium</taxon>
    </lineage>
</organism>
<feature type="domain" description="HTH araC/xylS-type" evidence="5">
    <location>
        <begin position="195"/>
        <end position="293"/>
    </location>
</feature>
<evidence type="ECO:0000256" key="1">
    <source>
        <dbReference type="ARBA" id="ARBA00023015"/>
    </source>
</evidence>
<dbReference type="AlphaFoldDB" id="A0A850DSE6"/>
<sequence>MQALIRRRNIPTNGLHVVENGHVVAVKQMIYQWSAAAQGPIELLSFAALRARNDGGTQRADFCVLGFVESGAGMLSADFAEYALDPGSVVALAPGMVHQWRDIDTVVGSVVVFLPTALVTTAAQAASTELGRRIVWQPSEADRPFIDMARAHLVLESGAAQSAVAEESTRLALTLLLTRLDPMTDDSATGQPLFRSFRVAVERDFRSHHDAAHYARTLGYSSRTLTRAVQRATGVTPKAFISERLILEAKRLLAHDGLTAAACAVRLGFLDASNFSTMFRTKTGQTPGAWQRQFAPRRSSEAQATSR</sequence>
<dbReference type="SUPFAM" id="SSF51215">
    <property type="entry name" value="Regulatory protein AraC"/>
    <property type="match status" value="1"/>
</dbReference>
<dbReference type="Pfam" id="PF12833">
    <property type="entry name" value="HTH_18"/>
    <property type="match status" value="1"/>
</dbReference>
<dbReference type="EMBL" id="JABMCG010000105">
    <property type="protein sequence ID" value="NUU28506.1"/>
    <property type="molecule type" value="Genomic_DNA"/>
</dbReference>
<dbReference type="InterPro" id="IPR009057">
    <property type="entry name" value="Homeodomain-like_sf"/>
</dbReference>
<dbReference type="Pfam" id="PF02311">
    <property type="entry name" value="AraC_binding"/>
    <property type="match status" value="1"/>
</dbReference>
<evidence type="ECO:0000313" key="7">
    <source>
        <dbReference type="Proteomes" id="UP000539146"/>
    </source>
</evidence>
<dbReference type="InterPro" id="IPR037923">
    <property type="entry name" value="HTH-like"/>
</dbReference>
<evidence type="ECO:0000256" key="3">
    <source>
        <dbReference type="ARBA" id="ARBA00023163"/>
    </source>
</evidence>
<dbReference type="PANTHER" id="PTHR43280">
    <property type="entry name" value="ARAC-FAMILY TRANSCRIPTIONAL REGULATOR"/>
    <property type="match status" value="1"/>
</dbReference>
<name>A0A850DSE6_9MICO</name>
<dbReference type="GO" id="GO:0003700">
    <property type="term" value="F:DNA-binding transcription factor activity"/>
    <property type="evidence" value="ECO:0007669"/>
    <property type="project" value="InterPro"/>
</dbReference>
<dbReference type="InterPro" id="IPR003313">
    <property type="entry name" value="AraC-bd"/>
</dbReference>
<proteinExistence type="predicted"/>
<dbReference type="Proteomes" id="UP000539146">
    <property type="component" value="Unassembled WGS sequence"/>
</dbReference>
<gene>
    <name evidence="6" type="ORF">HP467_10350</name>
</gene>
<evidence type="ECO:0000313" key="6">
    <source>
        <dbReference type="EMBL" id="NUU28506.1"/>
    </source>
</evidence>
<keyword evidence="2" id="KW-0238">DNA-binding</keyword>
<evidence type="ECO:0000256" key="4">
    <source>
        <dbReference type="SAM" id="MobiDB-lite"/>
    </source>
</evidence>
<feature type="region of interest" description="Disordered" evidence="4">
    <location>
        <begin position="283"/>
        <end position="307"/>
    </location>
</feature>
<keyword evidence="3" id="KW-0804">Transcription</keyword>
<dbReference type="PROSITE" id="PS01124">
    <property type="entry name" value="HTH_ARAC_FAMILY_2"/>
    <property type="match status" value="1"/>
</dbReference>
<dbReference type="PANTHER" id="PTHR43280:SF32">
    <property type="entry name" value="TRANSCRIPTIONAL REGULATORY PROTEIN"/>
    <property type="match status" value="1"/>
</dbReference>
<evidence type="ECO:0000256" key="2">
    <source>
        <dbReference type="ARBA" id="ARBA00023125"/>
    </source>
</evidence>
<dbReference type="SMART" id="SM00342">
    <property type="entry name" value="HTH_ARAC"/>
    <property type="match status" value="1"/>
</dbReference>
<accession>A0A850DSE6</accession>
<reference evidence="6 7" key="1">
    <citation type="submission" date="2020-05" db="EMBL/GenBank/DDBJ databases">
        <title>Genome Sequencing of Type Strains.</title>
        <authorList>
            <person name="Lemaire J.F."/>
            <person name="Inderbitzin P."/>
            <person name="Gregorio O.A."/>
            <person name="Collins S.B."/>
            <person name="Wespe N."/>
            <person name="Knight-Connoni V."/>
        </authorList>
    </citation>
    <scope>NUCLEOTIDE SEQUENCE [LARGE SCALE GENOMIC DNA]</scope>
    <source>
        <strain evidence="6 7">DSM 20512</strain>
    </source>
</reference>
<dbReference type="Gene3D" id="1.10.10.60">
    <property type="entry name" value="Homeodomain-like"/>
    <property type="match status" value="1"/>
</dbReference>
<evidence type="ECO:0000259" key="5">
    <source>
        <dbReference type="PROSITE" id="PS01124"/>
    </source>
</evidence>
<comment type="caution">
    <text evidence="6">The sequence shown here is derived from an EMBL/GenBank/DDBJ whole genome shotgun (WGS) entry which is preliminary data.</text>
</comment>
<protein>
    <submittedName>
        <fullName evidence="6">AraC family transcriptional regulator</fullName>
    </submittedName>
</protein>